<evidence type="ECO:0000313" key="3">
    <source>
        <dbReference type="EMBL" id="KAK0501097.1"/>
    </source>
</evidence>
<proteinExistence type="predicted"/>
<dbReference type="EMBL" id="JAUEPU010000007">
    <property type="protein sequence ID" value="KAK0501097.1"/>
    <property type="molecule type" value="Genomic_DNA"/>
</dbReference>
<dbReference type="InterPro" id="IPR041232">
    <property type="entry name" value="NPL"/>
</dbReference>
<comment type="caution">
    <text evidence="3">The sequence shown here is derived from an EMBL/GenBank/DDBJ whole genome shotgun (WGS) entry which is preliminary data.</text>
</comment>
<reference evidence="3" key="1">
    <citation type="submission" date="2023-06" db="EMBL/GenBank/DDBJ databases">
        <authorList>
            <consortium name="Lawrence Berkeley National Laboratory"/>
            <person name="Ahrendt S."/>
            <person name="Sahu N."/>
            <person name="Indic B."/>
            <person name="Wong-Bajracharya J."/>
            <person name="Merenyi Z."/>
            <person name="Ke H.-M."/>
            <person name="Monk M."/>
            <person name="Kocsube S."/>
            <person name="Drula E."/>
            <person name="Lipzen A."/>
            <person name="Balint B."/>
            <person name="Henrissat B."/>
            <person name="Andreopoulos B."/>
            <person name="Martin F.M."/>
            <person name="Harder C.B."/>
            <person name="Rigling D."/>
            <person name="Ford K.L."/>
            <person name="Foster G.D."/>
            <person name="Pangilinan J."/>
            <person name="Papanicolaou A."/>
            <person name="Barry K."/>
            <person name="LaButti K."/>
            <person name="Viragh M."/>
            <person name="Koriabine M."/>
            <person name="Yan M."/>
            <person name="Riley R."/>
            <person name="Champramary S."/>
            <person name="Plett K.L."/>
            <person name="Tsai I.J."/>
            <person name="Slot J."/>
            <person name="Sipos G."/>
            <person name="Plett J."/>
            <person name="Nagy L.G."/>
            <person name="Grigoriev I.V."/>
        </authorList>
    </citation>
    <scope>NUCLEOTIDE SEQUENCE</scope>
    <source>
        <strain evidence="3">HWK02</strain>
    </source>
</reference>
<feature type="compositionally biased region" description="Polar residues" evidence="1">
    <location>
        <begin position="169"/>
        <end position="185"/>
    </location>
</feature>
<dbReference type="Proteomes" id="UP001175228">
    <property type="component" value="Unassembled WGS sequence"/>
</dbReference>
<feature type="domain" description="Nucleoplasmin-like" evidence="2">
    <location>
        <begin position="13"/>
        <end position="111"/>
    </location>
</feature>
<feature type="compositionally biased region" description="Acidic residues" evidence="1">
    <location>
        <begin position="194"/>
        <end position="232"/>
    </location>
</feature>
<evidence type="ECO:0000259" key="2">
    <source>
        <dbReference type="Pfam" id="PF17800"/>
    </source>
</evidence>
<gene>
    <name evidence="3" type="ORF">EDD18DRAFT_1102047</name>
</gene>
<organism evidence="3 4">
    <name type="scientific">Armillaria luteobubalina</name>
    <dbReference type="NCBI Taxonomy" id="153913"/>
    <lineage>
        <taxon>Eukaryota</taxon>
        <taxon>Fungi</taxon>
        <taxon>Dikarya</taxon>
        <taxon>Basidiomycota</taxon>
        <taxon>Agaricomycotina</taxon>
        <taxon>Agaricomycetes</taxon>
        <taxon>Agaricomycetidae</taxon>
        <taxon>Agaricales</taxon>
        <taxon>Marasmiineae</taxon>
        <taxon>Physalacriaceae</taxon>
        <taxon>Armillaria</taxon>
    </lineage>
</organism>
<dbReference type="AlphaFoldDB" id="A0AA39QDW7"/>
<sequence length="333" mass="36638">MAAAYVEVSFGTWAMQISPHDHVELNVSTDSMVITNAALVTFREEGRSSLKLNFMKREDIDNGDNAMLCSLMPRSVESVSLGVRLGRQETYIVENTGINVASAIDVTGHYIGYVSVPGTADKGAKVATHSHSKVVPSQKRKRESGYKNTKQVAFKSHEVRKEPVKGSYAQKTGARQTTASVSTKPVTEHNYDKNEDDEDDEEEDEDDDEGEDGEGWEVEDEDEDDDEDEEEVPPPKKKKALTARKTAGLHTHICSSLVYGTAVRLLQLLPFRTLHFESGCGSLMSNTAAISKMISPRHTRFKDAIGNSASVREPQYIIAATMTPLAEPGKMGR</sequence>
<feature type="region of interest" description="Disordered" evidence="1">
    <location>
        <begin position="124"/>
        <end position="245"/>
    </location>
</feature>
<evidence type="ECO:0000256" key="1">
    <source>
        <dbReference type="SAM" id="MobiDB-lite"/>
    </source>
</evidence>
<dbReference type="Pfam" id="PF17800">
    <property type="entry name" value="NPL"/>
    <property type="match status" value="1"/>
</dbReference>
<keyword evidence="4" id="KW-1185">Reference proteome</keyword>
<feature type="compositionally biased region" description="Basic residues" evidence="1">
    <location>
        <begin position="128"/>
        <end position="142"/>
    </location>
</feature>
<feature type="compositionally biased region" description="Basic and acidic residues" evidence="1">
    <location>
        <begin position="155"/>
        <end position="164"/>
    </location>
</feature>
<evidence type="ECO:0000313" key="4">
    <source>
        <dbReference type="Proteomes" id="UP001175228"/>
    </source>
</evidence>
<protein>
    <recommendedName>
        <fullName evidence="2">Nucleoplasmin-like domain-containing protein</fullName>
    </recommendedName>
</protein>
<accession>A0AA39QDW7</accession>
<name>A0AA39QDW7_9AGAR</name>